<keyword evidence="3" id="KW-0732">Signal</keyword>
<feature type="chain" id="PRO_5016019964" description="Ig-like domain-containing protein" evidence="3">
    <location>
        <begin position="36"/>
        <end position="2163"/>
    </location>
</feature>
<gene>
    <name evidence="4" type="ORF">LG34_12390</name>
</gene>
<feature type="transmembrane region" description="Helical" evidence="2">
    <location>
        <begin position="2123"/>
        <end position="2144"/>
    </location>
</feature>
<accession>A0A2V1JMP0</accession>
<evidence type="ECO:0000256" key="1">
    <source>
        <dbReference type="SAM" id="MobiDB-lite"/>
    </source>
</evidence>
<keyword evidence="5" id="KW-1185">Reference proteome</keyword>
<sequence length="2163" mass="238770">MRNRKCTKPKRLLSFFLAVLVAVSILPMSWLQASAATEKHPDAVTITVTDGNGKALADAVVNYTIESQTDVENPISGIVMTDEDGCAEVLSGDDYKENDLELTAQVSKEHYESNDTAIVSLPITSADQNFEVSLRCMLIEDVTVTGVTEAYADGKKFPAATVEGIVTDGEHPDKVTYELYTYEKDETTGKDEWVSAGQTSELPQISEVGNYKLAVSVDRGEQYEIYRTEVDSEITLGKITDYTITPLNETYTGAKEGQELPKYDAVTVTGGRKTDNVTYKLGTGEKTETIPQIQYAGTYSVTVRVERENYEPFEQTYTAVLKSKANEYKGTYDGKYHRLIESVEGTDPNNKDVVVEYSVSEKKEESSWSREVPKGVNAGSYPVYIRIDRDNDGKFEETIDAIATIDPVSIELKNISDEIPESVTYEEARNRTYDYSVKAFGVDDQEFDSSVVKITYSIESAEKEDSSEESGDTEGTETGNASTDMKEIATIDEGGQLQVQEAGGGHSIYVVVKVELKDTCSEKNNYIKKTRKTQLDIVQMDGLLKFEENGNIVSSKKYVFGTNNGIISNLKAWKSEKDNGTITYSTTVNGEDSENYGISIDKTSGKLSISNYENLAEKLVDNNGALTVKVTAHKTAGTKWVRKGFGLWAKKVLYEEADADYSINIQFEATPENSFSLKSSESADAETITANEAGWFQQAVYVVPAEGYQIASEWKNDATKTLNAMSCVVFNNQGESERIVYLKSTTTGGITAPIKTGIEKIDSVRPDAKDIEITYSASTSPILEMLNKIFHFYDKTGVEVTITAKDATSGIKALNWIYTRADDASDSNLEQASGTLTDIAEVKTDRDKKVYQATLLLPVGKKDQLNGNLQVQAVDAADLSSDYMTDTDNIVVVDSISPKLDASYSFENATEHYQKVEEDVNEKKVNHHYTSDDVTVTLKVKEANFYADDVTVTIKKTDVSDKTTDYSFKGSKLNWEKITNKNAPEDDDGKDWYQAEYTLSEEGDYVITLQDTDHSGNVEEKVYTSEVITIDKTAPTITFEEDASVTDKTDPKRNQKVTVNIDERNFRAKDISVTGSAKNIKGEDDQKKLDALNEYLQQEDSWKIIDKKHVAELSLDKLENVVGDAIYDLKFEYKDLAKNSLAGEEKEHCTGVVLDREAPTNVKVSYSDNYTTLKKIFDKVAEAVTGKKYFYYNKKVTLTFTAQDEVSGVDHFTWSYAKEANASNVNKDTGDSAYTLQTVDAVQDKEKPEQFSATVVLPRGDADQLRGNFIYAATDKCKKEIKNPIVDNENVIVVDTKVPTMTATYTTPSRKEGNHWYYNKNIDLTFAVTEANFYAEDVKVELSRNAGATYTEITPAWTDESVDLHIGTYTIPALKNHSNDADYKIRVTYEDRSGNVMKEYVSNVMTIDTKAPIISVSYTNKDVKNVLADAEGHNRSYFNATQTATVTINEHNFVGKEVDYTIIAKDVTGKVLNADALCQKSGWTDRGDIHTMTITYPGDANYTFDVAYADLATNQATDYSEDYFTVDKTVPSGLTVTYSPSILDTALNGISYGFYNAKVRVTLTANDDIAGVHDFKYAYTKAAGVSAVNAELINQIIEEAGITYSADGRTATSTFEIPKNALTNDTQFNGTVQFTAKDRSENESGELADTKRLVVDNIAPTANVEYNTPVHQENGISYYDGAVTATVTMNEANFYPEDVVVSVTKDGVAYSVSPSWSDQGTDVHIGTFTLSEDGDYFITMNYRDKSSNQMVEYSSEQLTVDTEITAPVITVNGEEANGRAFKNEVVPAVSFNDINFDSYKITLTRTRYDVKDEDVTEKYIGSAVALDGQGGSGSFDTFEKEAGTDGIYTMIVSMTDKAGHSAETTATFTVNRFGSVYVYNDQLIDLIQDGGAYVQPSAIKDDLVITEYNADRLLADSLDIEVLCDGKPMADTDYSVTPEINDQAPIGSSGWYQYQYTIAKENFAKDGVYKIAVASKDATGNSPETTNYEDKEILFHVDGTAPEITSIAGLEDTIINAQSVDATYSVYDTMGLKSIKVLVDGKVVDEITDFSADRNNYEGDFVVNESKDKQKVELVVTDLAGNVTDTDSEEFKEACAYEFNDVVTISTNPMVRAMAWIKDHAKVIAGTVAVVAAIVAGIIVLVLVRRRKDSEDDSESGGNNSDE</sequence>
<dbReference type="SUPFAM" id="SSF49373">
    <property type="entry name" value="Invasin/intimin cell-adhesion fragments"/>
    <property type="match status" value="1"/>
</dbReference>
<evidence type="ECO:0008006" key="6">
    <source>
        <dbReference type="Google" id="ProtNLM"/>
    </source>
</evidence>
<evidence type="ECO:0000256" key="3">
    <source>
        <dbReference type="SAM" id="SignalP"/>
    </source>
</evidence>
<evidence type="ECO:0000313" key="5">
    <source>
        <dbReference type="Proteomes" id="UP000245288"/>
    </source>
</evidence>
<dbReference type="InterPro" id="IPR008964">
    <property type="entry name" value="Invasin/intimin_cell_adhesion"/>
</dbReference>
<dbReference type="RefSeq" id="WP_109216262.1">
    <property type="nucleotide sequence ID" value="NZ_JRFU01000135.1"/>
</dbReference>
<reference evidence="4 5" key="1">
    <citation type="submission" date="2014-09" db="EMBL/GenBank/DDBJ databases">
        <title>Butyrate-producing bacteria isolated from human gut.</title>
        <authorList>
            <person name="Zhang Q."/>
            <person name="Zhao L."/>
        </authorList>
    </citation>
    <scope>NUCLEOTIDE SEQUENCE [LARGE SCALE GENOMIC DNA]</scope>
    <source>
        <strain evidence="4 5">21</strain>
    </source>
</reference>
<dbReference type="Proteomes" id="UP000245288">
    <property type="component" value="Unassembled WGS sequence"/>
</dbReference>
<dbReference type="EMBL" id="JRFU01000135">
    <property type="protein sequence ID" value="PWE86040.1"/>
    <property type="molecule type" value="Genomic_DNA"/>
</dbReference>
<comment type="caution">
    <text evidence="4">The sequence shown here is derived from an EMBL/GenBank/DDBJ whole genome shotgun (WGS) entry which is preliminary data.</text>
</comment>
<organism evidence="4 5">
    <name type="scientific">Eubacterium ramulus</name>
    <dbReference type="NCBI Taxonomy" id="39490"/>
    <lineage>
        <taxon>Bacteria</taxon>
        <taxon>Bacillati</taxon>
        <taxon>Bacillota</taxon>
        <taxon>Clostridia</taxon>
        <taxon>Eubacteriales</taxon>
        <taxon>Eubacteriaceae</taxon>
        <taxon>Eubacterium</taxon>
    </lineage>
</organism>
<proteinExistence type="predicted"/>
<keyword evidence="2" id="KW-0472">Membrane</keyword>
<evidence type="ECO:0000256" key="2">
    <source>
        <dbReference type="SAM" id="Phobius"/>
    </source>
</evidence>
<keyword evidence="2" id="KW-0812">Transmembrane</keyword>
<name>A0A2V1JMP0_EUBRA</name>
<feature type="region of interest" description="Disordered" evidence="1">
    <location>
        <begin position="460"/>
        <end position="484"/>
    </location>
</feature>
<evidence type="ECO:0000313" key="4">
    <source>
        <dbReference type="EMBL" id="PWE86040.1"/>
    </source>
</evidence>
<dbReference type="OrthoDB" id="1779899at2"/>
<protein>
    <recommendedName>
        <fullName evidence="6">Ig-like domain-containing protein</fullName>
    </recommendedName>
</protein>
<keyword evidence="2" id="KW-1133">Transmembrane helix</keyword>
<feature type="signal peptide" evidence="3">
    <location>
        <begin position="1"/>
        <end position="35"/>
    </location>
</feature>
<feature type="compositionally biased region" description="Acidic residues" evidence="1">
    <location>
        <begin position="465"/>
        <end position="475"/>
    </location>
</feature>